<comment type="caution">
    <text evidence="13">The sequence shown here is derived from an EMBL/GenBank/DDBJ whole genome shotgun (WGS) entry which is preliminary data.</text>
</comment>
<keyword evidence="7 10" id="KW-0804">Transcription</keyword>
<feature type="region of interest" description="Disordered" evidence="11">
    <location>
        <begin position="143"/>
        <end position="164"/>
    </location>
</feature>
<comment type="function">
    <text evidence="10">DNA-dependent RNA polymerase catalyzes the transcription of DNA into RNA using the four ribonucleoside triphosphates as substrates.</text>
</comment>
<keyword evidence="6" id="KW-0809">Transit peptide</keyword>
<gene>
    <name evidence="13" type="ORF">LARSCL_LOCUS22082</name>
</gene>
<feature type="region of interest" description="Disordered" evidence="11">
    <location>
        <begin position="333"/>
        <end position="353"/>
    </location>
</feature>
<evidence type="ECO:0000259" key="12">
    <source>
        <dbReference type="SMART" id="SM01311"/>
    </source>
</evidence>
<keyword evidence="4 10" id="KW-0808">Transferase</keyword>
<dbReference type="InterPro" id="IPR037159">
    <property type="entry name" value="RNA_POL_N_sf"/>
</dbReference>
<dbReference type="Gene3D" id="1.10.150.20">
    <property type="entry name" value="5' to 3' exonuclease, C-terminal subdomain"/>
    <property type="match status" value="1"/>
</dbReference>
<dbReference type="Gene3D" id="1.25.40.10">
    <property type="entry name" value="Tetratricopeptide repeat domain"/>
    <property type="match status" value="1"/>
</dbReference>
<dbReference type="Proteomes" id="UP001497382">
    <property type="component" value="Unassembled WGS sequence"/>
</dbReference>
<feature type="repeat" description="PPR" evidence="9">
    <location>
        <begin position="425"/>
        <end position="459"/>
    </location>
</feature>
<feature type="compositionally biased region" description="Basic and acidic residues" evidence="11">
    <location>
        <begin position="146"/>
        <end position="157"/>
    </location>
</feature>
<reference evidence="13 14" key="1">
    <citation type="submission" date="2024-04" db="EMBL/GenBank/DDBJ databases">
        <authorList>
            <person name="Rising A."/>
            <person name="Reimegard J."/>
            <person name="Sonavane S."/>
            <person name="Akerstrom W."/>
            <person name="Nylinder S."/>
            <person name="Hedman E."/>
            <person name="Kallberg Y."/>
        </authorList>
    </citation>
    <scope>NUCLEOTIDE SEQUENCE [LARGE SCALE GENOMIC DNA]</scope>
</reference>
<keyword evidence="14" id="KW-1185">Reference proteome</keyword>
<accession>A0AAV2BZE4</accession>
<evidence type="ECO:0000256" key="7">
    <source>
        <dbReference type="ARBA" id="ARBA00023163"/>
    </source>
</evidence>
<evidence type="ECO:0000256" key="3">
    <source>
        <dbReference type="ARBA" id="ARBA00022478"/>
    </source>
</evidence>
<dbReference type="FunFam" id="1.10.150.20:FF:000031">
    <property type="entry name" value="DNA-directed RNA polymerase"/>
    <property type="match status" value="1"/>
</dbReference>
<dbReference type="PROSITE" id="PS51375">
    <property type="entry name" value="PPR"/>
    <property type="match status" value="1"/>
</dbReference>
<dbReference type="SUPFAM" id="SSF56672">
    <property type="entry name" value="DNA/RNA polymerases"/>
    <property type="match status" value="1"/>
</dbReference>
<dbReference type="InterPro" id="IPR029262">
    <property type="entry name" value="RPOL_N"/>
</dbReference>
<dbReference type="SMART" id="SM01311">
    <property type="entry name" value="RPOL_N"/>
    <property type="match status" value="1"/>
</dbReference>
<comment type="catalytic activity">
    <reaction evidence="8 10">
        <text>RNA(n) + a ribonucleoside 5'-triphosphate = RNA(n+1) + diphosphate</text>
        <dbReference type="Rhea" id="RHEA:21248"/>
        <dbReference type="Rhea" id="RHEA-COMP:14527"/>
        <dbReference type="Rhea" id="RHEA-COMP:17342"/>
        <dbReference type="ChEBI" id="CHEBI:33019"/>
        <dbReference type="ChEBI" id="CHEBI:61557"/>
        <dbReference type="ChEBI" id="CHEBI:140395"/>
        <dbReference type="EC" id="2.7.7.6"/>
    </reaction>
</comment>
<organism evidence="13 14">
    <name type="scientific">Larinioides sclopetarius</name>
    <dbReference type="NCBI Taxonomy" id="280406"/>
    <lineage>
        <taxon>Eukaryota</taxon>
        <taxon>Metazoa</taxon>
        <taxon>Ecdysozoa</taxon>
        <taxon>Arthropoda</taxon>
        <taxon>Chelicerata</taxon>
        <taxon>Arachnida</taxon>
        <taxon>Araneae</taxon>
        <taxon>Araneomorphae</taxon>
        <taxon>Entelegynae</taxon>
        <taxon>Araneoidea</taxon>
        <taxon>Araneidae</taxon>
        <taxon>Larinioides</taxon>
    </lineage>
</organism>
<dbReference type="NCBIfam" id="TIGR00756">
    <property type="entry name" value="PPR"/>
    <property type="match status" value="1"/>
</dbReference>
<evidence type="ECO:0000256" key="5">
    <source>
        <dbReference type="ARBA" id="ARBA00022695"/>
    </source>
</evidence>
<evidence type="ECO:0000256" key="4">
    <source>
        <dbReference type="ARBA" id="ARBA00022679"/>
    </source>
</evidence>
<dbReference type="Pfam" id="PF14700">
    <property type="entry name" value="RPOL_N"/>
    <property type="match status" value="1"/>
</dbReference>
<name>A0AAV2BZE4_9ARAC</name>
<evidence type="ECO:0000256" key="8">
    <source>
        <dbReference type="ARBA" id="ARBA00048552"/>
    </source>
</evidence>
<dbReference type="GO" id="GO:0001018">
    <property type="term" value="F:mitochondrial promoter sequence-specific DNA binding"/>
    <property type="evidence" value="ECO:0007669"/>
    <property type="project" value="TreeGrafter"/>
</dbReference>
<sequence length="1426" mass="164769">MNRVFSIRSVYAFRKSMNIYYFRPLNCCINYYDKVGRYHQLATLQKTKAILEPRISRNKTEVKIKAKPYEELLKVLEVRKRNLEEESHSNEDTNENDPQKSTFLNYHDNELSTSEKHSDKTSEKIIVDPTASEGIFAVKPSLKSKRNADCKTSDKQIKKTKATKIKKTKEIKNNELSTSEKHSDKTSEKIIVDPTASEGIFAVKPSLKSKKNADCKTSDKQIKKTKATKIKKTKEIKNNELSTSEKHSDKTSEKIIVDPTASEGIFAVKPSLKTKKNADRKTSDKQIEKTEATKIKKTKEIMNNELSTSENHSNKTSEKIIVDPTASEGIFAVKPSLKSKKNADRKTSDKQIEKTKATKIKKAKEKFSERQEFIKRTTKHSYALHALKSYIEVNINANEVEKAQIYLRRQLLLLRKRYQVQNLSEVELYNLLISGWAKKGRIDKIKYVFSLMKEDSLFPNLQSYAGYLEALSNSKYMDVGEIQQVVDEMKTKGFVPEDILKNCVFKVDQREKIIKVLGFVGADISPVPPEIGEAYSCKLLQQLNEKSFGRGERFPSVCYQEKDISFLASSQLETESQYSLQITSVDAINKVDDLTLESRKYLEECTEMWRQKLATAIKKFKNLEENCHMREFYKDESIYPYIAVVDTDVLVNLLLQQIRVMAETGEFFSPYEKVLYKDMGLKVMNHYFIWLNKKNQITDKVLLIYKEYLRYLINPKLLAEYSPREYWEYLKNQNPNGPTLDIASVPWSRGALVKIGSELYDILQKNVSFDPNRVRHKDSNKSSMAQVFYVTYEDDPDSVKISRHIGTHDLLCKLYRDAKLPYLEFDATVVPMLSPPKPWVKHDSGGFLITATPFIRFNDSAIHQTNYYSTVPSKQLNPCFDSLNSLSLCPWVVNTPVLDLIIDVFQKGGNEELDVPLNPNTFPPAPKISSFMSKKDKAIIWKQRRELEKKKCEASSLWFDCLYKLSIANHFRDKVFWFPHNLDFRGRAYPTPPHFNHLGNDLIRSILLFAEGQPLGKHGLDWLKIQLINLTGFKKRDPHRIRLQFANEKIPEILDSADRPFEGEQWWRTSDKPWQTLACCKELASALRHPNPEEYVSHFPIHQDGSCNGLQHYAALGRDELGATEVNLRPSDAPQDVYSGVSALVERERQKDAANGLEVAKKLEGFVRRKVVKQTVMTFVYGVTKYGAKLQILKQLKDIPDFDEKYHHEASLYLMQKIFFSIKEMFTATQEIQNWFTDCAEHITRVSGETLQWVTPLGLPVIQPYHKEITLRNSRYSIQGKESCSNYTSYFEPYQLPNIRKQKNGFAPNFIHSLDASHMMLTSLFCQRQGITFVSVHDCYWTHASAVEIMNKICREQFVSLHKEPILEDLSEFFLDKYARVVDEQIQDKKLKRNSAKMKLRELLSTVPKKGTFDLDKVLESEYFFS</sequence>
<evidence type="ECO:0000256" key="6">
    <source>
        <dbReference type="ARBA" id="ARBA00022946"/>
    </source>
</evidence>
<evidence type="ECO:0000313" key="13">
    <source>
        <dbReference type="EMBL" id="CAL1300723.1"/>
    </source>
</evidence>
<dbReference type="GO" id="GO:0003899">
    <property type="term" value="F:DNA-directed RNA polymerase activity"/>
    <property type="evidence" value="ECO:0007669"/>
    <property type="project" value="UniProtKB-EC"/>
</dbReference>
<protein>
    <recommendedName>
        <fullName evidence="2 10">DNA-directed RNA polymerase</fullName>
        <ecNumber evidence="2 10">2.7.7.6</ecNumber>
    </recommendedName>
</protein>
<dbReference type="GO" id="GO:0071897">
    <property type="term" value="P:DNA biosynthetic process"/>
    <property type="evidence" value="ECO:0007669"/>
    <property type="project" value="UniProtKB-ARBA"/>
</dbReference>
<dbReference type="FunFam" id="1.10.287.280:FF:000001">
    <property type="entry name" value="DNA-directed RNA polymerase"/>
    <property type="match status" value="1"/>
</dbReference>
<evidence type="ECO:0000256" key="10">
    <source>
        <dbReference type="RuleBase" id="RU003805"/>
    </source>
</evidence>
<evidence type="ECO:0000256" key="9">
    <source>
        <dbReference type="PROSITE-ProRule" id="PRU00708"/>
    </source>
</evidence>
<dbReference type="InterPro" id="IPR002092">
    <property type="entry name" value="DNA-dir_Rpol_phage-type"/>
</dbReference>
<dbReference type="InterPro" id="IPR011990">
    <property type="entry name" value="TPR-like_helical_dom_sf"/>
</dbReference>
<dbReference type="GO" id="GO:0006390">
    <property type="term" value="P:mitochondrial transcription"/>
    <property type="evidence" value="ECO:0007669"/>
    <property type="project" value="TreeGrafter"/>
</dbReference>
<feature type="compositionally biased region" description="Basic and acidic residues" evidence="11">
    <location>
        <begin position="341"/>
        <end position="353"/>
    </location>
</feature>
<keyword evidence="3 10" id="KW-0240">DNA-directed RNA polymerase</keyword>
<dbReference type="InterPro" id="IPR002885">
    <property type="entry name" value="PPR_rpt"/>
</dbReference>
<feature type="region of interest" description="Disordered" evidence="11">
    <location>
        <begin position="274"/>
        <end position="316"/>
    </location>
</feature>
<dbReference type="EC" id="2.7.7.6" evidence="2 10"/>
<dbReference type="Gene3D" id="1.10.1320.10">
    <property type="entry name" value="DNA-directed RNA polymerase, N-terminal domain"/>
    <property type="match status" value="1"/>
</dbReference>
<evidence type="ECO:0000256" key="11">
    <source>
        <dbReference type="SAM" id="MobiDB-lite"/>
    </source>
</evidence>
<proteinExistence type="inferred from homology"/>
<evidence type="ECO:0000313" key="14">
    <source>
        <dbReference type="Proteomes" id="UP001497382"/>
    </source>
</evidence>
<comment type="similarity">
    <text evidence="1 10">Belongs to the phage and mitochondrial RNA polymerase family.</text>
</comment>
<dbReference type="PANTHER" id="PTHR10102:SF0">
    <property type="entry name" value="DNA-DIRECTED RNA POLYMERASE, MITOCHONDRIAL"/>
    <property type="match status" value="1"/>
</dbReference>
<evidence type="ECO:0000256" key="1">
    <source>
        <dbReference type="ARBA" id="ARBA00009493"/>
    </source>
</evidence>
<feature type="compositionally biased region" description="Basic and acidic residues" evidence="11">
    <location>
        <begin position="276"/>
        <end position="302"/>
    </location>
</feature>
<dbReference type="InterPro" id="IPR046950">
    <property type="entry name" value="DNA-dir_Rpol_C_phage-type"/>
</dbReference>
<dbReference type="PROSITE" id="PS00489">
    <property type="entry name" value="RNA_POL_PHAGE_2"/>
    <property type="match status" value="1"/>
</dbReference>
<dbReference type="Pfam" id="PF00940">
    <property type="entry name" value="RNA_pol"/>
    <property type="match status" value="1"/>
</dbReference>
<dbReference type="Gene3D" id="1.10.287.280">
    <property type="match status" value="1"/>
</dbReference>
<feature type="region of interest" description="Disordered" evidence="11">
    <location>
        <begin position="83"/>
        <end position="104"/>
    </location>
</feature>
<evidence type="ECO:0000256" key="2">
    <source>
        <dbReference type="ARBA" id="ARBA00012418"/>
    </source>
</evidence>
<keyword evidence="5 10" id="KW-0548">Nucleotidyltransferase</keyword>
<dbReference type="EMBL" id="CAXIEN010000572">
    <property type="protein sequence ID" value="CAL1300723.1"/>
    <property type="molecule type" value="Genomic_DNA"/>
</dbReference>
<dbReference type="GO" id="GO:0034245">
    <property type="term" value="C:mitochondrial DNA-directed RNA polymerase complex"/>
    <property type="evidence" value="ECO:0007669"/>
    <property type="project" value="TreeGrafter"/>
</dbReference>
<dbReference type="InterPro" id="IPR043502">
    <property type="entry name" value="DNA/RNA_pol_sf"/>
</dbReference>
<dbReference type="PROSITE" id="PS00900">
    <property type="entry name" value="RNA_POL_PHAGE_1"/>
    <property type="match status" value="1"/>
</dbReference>
<dbReference type="PANTHER" id="PTHR10102">
    <property type="entry name" value="DNA-DIRECTED RNA POLYMERASE, MITOCHONDRIAL"/>
    <property type="match status" value="1"/>
</dbReference>
<feature type="domain" description="DNA-directed RNA polymerase N-terminal" evidence="12">
    <location>
        <begin position="569"/>
        <end position="888"/>
    </location>
</feature>